<feature type="region of interest" description="Disordered" evidence="1">
    <location>
        <begin position="93"/>
        <end position="130"/>
    </location>
</feature>
<feature type="compositionally biased region" description="Polar residues" evidence="1">
    <location>
        <begin position="120"/>
        <end position="130"/>
    </location>
</feature>
<gene>
    <name evidence="2" type="ORF">C2G38_2192100</name>
</gene>
<accession>A0A397V0P8</accession>
<comment type="caution">
    <text evidence="2">The sequence shown here is derived from an EMBL/GenBank/DDBJ whole genome shotgun (WGS) entry which is preliminary data.</text>
</comment>
<feature type="compositionally biased region" description="Low complexity" evidence="1">
    <location>
        <begin position="190"/>
        <end position="205"/>
    </location>
</feature>
<feature type="region of interest" description="Disordered" evidence="1">
    <location>
        <begin position="190"/>
        <end position="212"/>
    </location>
</feature>
<evidence type="ECO:0000256" key="1">
    <source>
        <dbReference type="SAM" id="MobiDB-lite"/>
    </source>
</evidence>
<name>A0A397V0P8_9GLOM</name>
<reference evidence="2 3" key="1">
    <citation type="submission" date="2018-06" db="EMBL/GenBank/DDBJ databases">
        <title>Comparative genomics reveals the genomic features of Rhizophagus irregularis, R. cerebriforme, R. diaphanum and Gigaspora rosea, and their symbiotic lifestyle signature.</title>
        <authorList>
            <person name="Morin E."/>
            <person name="San Clemente H."/>
            <person name="Chen E.C.H."/>
            <person name="De La Providencia I."/>
            <person name="Hainaut M."/>
            <person name="Kuo A."/>
            <person name="Kohler A."/>
            <person name="Murat C."/>
            <person name="Tang N."/>
            <person name="Roy S."/>
            <person name="Loubradou J."/>
            <person name="Henrissat B."/>
            <person name="Grigoriev I.V."/>
            <person name="Corradi N."/>
            <person name="Roux C."/>
            <person name="Martin F.M."/>
        </authorList>
    </citation>
    <scope>NUCLEOTIDE SEQUENCE [LARGE SCALE GENOMIC DNA]</scope>
    <source>
        <strain evidence="2 3">DAOM 194757</strain>
    </source>
</reference>
<evidence type="ECO:0000313" key="2">
    <source>
        <dbReference type="EMBL" id="RIB15552.1"/>
    </source>
</evidence>
<dbReference type="AlphaFoldDB" id="A0A397V0P8"/>
<sequence>MAKQDVGASHGRGKGRGHEPGVAKVGRHVKIIIEIPDQELETGEYDVRSTAAYGLRQDRYKMKLVLVNKKWRQQLRQEQPTLLRGKSIIAMSRKQKQTARHKLPEGSTASEETIGAPEASSYQAQDTESTAHVIDSQTKAYLDMMFQSTTVSVIQTVKQYMDQQFEVQKEWNVQCMETINRRFVQLEQANLGGNESSNNNTNNNEQMTEVQP</sequence>
<dbReference type="OrthoDB" id="2431193at2759"/>
<feature type="region of interest" description="Disordered" evidence="1">
    <location>
        <begin position="1"/>
        <end position="23"/>
    </location>
</feature>
<protein>
    <submittedName>
        <fullName evidence="2">Uncharacterized protein</fullName>
    </submittedName>
</protein>
<keyword evidence="3" id="KW-1185">Reference proteome</keyword>
<evidence type="ECO:0000313" key="3">
    <source>
        <dbReference type="Proteomes" id="UP000266673"/>
    </source>
</evidence>
<dbReference type="Proteomes" id="UP000266673">
    <property type="component" value="Unassembled WGS sequence"/>
</dbReference>
<dbReference type="EMBL" id="QKWP01000735">
    <property type="protein sequence ID" value="RIB15552.1"/>
    <property type="molecule type" value="Genomic_DNA"/>
</dbReference>
<proteinExistence type="predicted"/>
<organism evidence="2 3">
    <name type="scientific">Gigaspora rosea</name>
    <dbReference type="NCBI Taxonomy" id="44941"/>
    <lineage>
        <taxon>Eukaryota</taxon>
        <taxon>Fungi</taxon>
        <taxon>Fungi incertae sedis</taxon>
        <taxon>Mucoromycota</taxon>
        <taxon>Glomeromycotina</taxon>
        <taxon>Glomeromycetes</taxon>
        <taxon>Diversisporales</taxon>
        <taxon>Gigasporaceae</taxon>
        <taxon>Gigaspora</taxon>
    </lineage>
</organism>